<dbReference type="AlphaFoldDB" id="A0A0E9TQS2"/>
<protein>
    <submittedName>
        <fullName evidence="1">Uncharacterized protein</fullName>
    </submittedName>
</protein>
<reference evidence="1" key="1">
    <citation type="submission" date="2014-11" db="EMBL/GenBank/DDBJ databases">
        <authorList>
            <person name="Amaro Gonzalez C."/>
        </authorList>
    </citation>
    <scope>NUCLEOTIDE SEQUENCE</scope>
</reference>
<name>A0A0E9TQS2_ANGAN</name>
<reference evidence="1" key="2">
    <citation type="journal article" date="2015" name="Fish Shellfish Immunol.">
        <title>Early steps in the European eel (Anguilla anguilla)-Vibrio vulnificus interaction in the gills: Role of the RtxA13 toxin.</title>
        <authorList>
            <person name="Callol A."/>
            <person name="Pajuelo D."/>
            <person name="Ebbesson L."/>
            <person name="Teles M."/>
            <person name="MacKenzie S."/>
            <person name="Amaro C."/>
        </authorList>
    </citation>
    <scope>NUCLEOTIDE SEQUENCE</scope>
</reference>
<dbReference type="EMBL" id="GBXM01053489">
    <property type="protein sequence ID" value="JAH55088.1"/>
    <property type="molecule type" value="Transcribed_RNA"/>
</dbReference>
<evidence type="ECO:0000313" key="1">
    <source>
        <dbReference type="EMBL" id="JAH55088.1"/>
    </source>
</evidence>
<organism evidence="1">
    <name type="scientific">Anguilla anguilla</name>
    <name type="common">European freshwater eel</name>
    <name type="synonym">Muraena anguilla</name>
    <dbReference type="NCBI Taxonomy" id="7936"/>
    <lineage>
        <taxon>Eukaryota</taxon>
        <taxon>Metazoa</taxon>
        <taxon>Chordata</taxon>
        <taxon>Craniata</taxon>
        <taxon>Vertebrata</taxon>
        <taxon>Euteleostomi</taxon>
        <taxon>Actinopterygii</taxon>
        <taxon>Neopterygii</taxon>
        <taxon>Teleostei</taxon>
        <taxon>Anguilliformes</taxon>
        <taxon>Anguillidae</taxon>
        <taxon>Anguilla</taxon>
    </lineage>
</organism>
<accession>A0A0E9TQS2</accession>
<sequence>MCVVQHWQQNIHLSILRSQIGKHGCTDGLYTKRNC</sequence>
<proteinExistence type="predicted"/>